<sequence>MSAIRPTTVEVETSLRLVAPDATALPVRASLRYDPVDPYAVHVLFHAESAGGEAVSWSFARELLVSGLDEPAGIGDVRVWPWATPRGDFIALALSSPDGNALFEVPRSVLVRFLRRTYVVVPRGRETDYLDLDGAVSRLLAGR</sequence>
<evidence type="ECO:0000256" key="2">
    <source>
        <dbReference type="ARBA" id="ARBA00009323"/>
    </source>
</evidence>
<evidence type="ECO:0000256" key="6">
    <source>
        <dbReference type="ARBA" id="ARBA00023306"/>
    </source>
</evidence>
<keyword evidence="4" id="KW-0749">Sporulation</keyword>
<dbReference type="GO" id="GO:0030435">
    <property type="term" value="P:sporulation resulting in formation of a cellular spore"/>
    <property type="evidence" value="ECO:0007669"/>
    <property type="project" value="UniProtKB-KW"/>
</dbReference>
<comment type="similarity">
    <text evidence="2">Belongs to the SsgA family.</text>
</comment>
<dbReference type="InterPro" id="IPR038658">
    <property type="entry name" value="SsgB_sf"/>
</dbReference>
<dbReference type="AlphaFoldDB" id="A0A8J3VSA1"/>
<keyword evidence="6" id="KW-0131">Cell cycle</keyword>
<comment type="subcellular location">
    <subcellularLocation>
        <location evidence="1">Cell septum</location>
    </subcellularLocation>
</comment>
<protein>
    <submittedName>
        <fullName evidence="7">Sporulation-specific cell division protein SsgB</fullName>
    </submittedName>
</protein>
<accession>A0A8J3VSA1</accession>
<dbReference type="GO" id="GO:0030428">
    <property type="term" value="C:cell septum"/>
    <property type="evidence" value="ECO:0007669"/>
    <property type="project" value="UniProtKB-SubCell"/>
</dbReference>
<dbReference type="RefSeq" id="WP_203919953.1">
    <property type="nucleotide sequence ID" value="NZ_BONZ01000043.1"/>
</dbReference>
<organism evidence="7 8">
    <name type="scientific">Rugosimonospora africana</name>
    <dbReference type="NCBI Taxonomy" id="556532"/>
    <lineage>
        <taxon>Bacteria</taxon>
        <taxon>Bacillati</taxon>
        <taxon>Actinomycetota</taxon>
        <taxon>Actinomycetes</taxon>
        <taxon>Micromonosporales</taxon>
        <taxon>Micromonosporaceae</taxon>
        <taxon>Rugosimonospora</taxon>
    </lineage>
</organism>
<dbReference type="GO" id="GO:0000917">
    <property type="term" value="P:division septum assembly"/>
    <property type="evidence" value="ECO:0007669"/>
    <property type="project" value="UniProtKB-KW"/>
</dbReference>
<reference evidence="7" key="1">
    <citation type="submission" date="2021-01" db="EMBL/GenBank/DDBJ databases">
        <title>Whole genome shotgun sequence of Rugosimonospora africana NBRC 104875.</title>
        <authorList>
            <person name="Komaki H."/>
            <person name="Tamura T."/>
        </authorList>
    </citation>
    <scope>NUCLEOTIDE SEQUENCE</scope>
    <source>
        <strain evidence="7">NBRC 104875</strain>
    </source>
</reference>
<evidence type="ECO:0000256" key="4">
    <source>
        <dbReference type="ARBA" id="ARBA00022969"/>
    </source>
</evidence>
<evidence type="ECO:0000256" key="3">
    <source>
        <dbReference type="ARBA" id="ARBA00022618"/>
    </source>
</evidence>
<evidence type="ECO:0000256" key="1">
    <source>
        <dbReference type="ARBA" id="ARBA00004431"/>
    </source>
</evidence>
<dbReference type="EMBL" id="BONZ01000043">
    <property type="protein sequence ID" value="GIH16361.1"/>
    <property type="molecule type" value="Genomic_DNA"/>
</dbReference>
<dbReference type="Proteomes" id="UP000642748">
    <property type="component" value="Unassembled WGS sequence"/>
</dbReference>
<evidence type="ECO:0000256" key="5">
    <source>
        <dbReference type="ARBA" id="ARBA00023210"/>
    </source>
</evidence>
<name>A0A8J3VSA1_9ACTN</name>
<proteinExistence type="inferred from homology"/>
<gene>
    <name evidence="7" type="primary">ssgB</name>
    <name evidence="7" type="ORF">Raf01_45330</name>
</gene>
<evidence type="ECO:0000313" key="8">
    <source>
        <dbReference type="Proteomes" id="UP000642748"/>
    </source>
</evidence>
<comment type="caution">
    <text evidence="7">The sequence shown here is derived from an EMBL/GenBank/DDBJ whole genome shotgun (WGS) entry which is preliminary data.</text>
</comment>
<dbReference type="Gene3D" id="2.30.31.20">
    <property type="entry name" value="Sporulation-specific cell division protein SsgB"/>
    <property type="match status" value="1"/>
</dbReference>
<keyword evidence="8" id="KW-1185">Reference proteome</keyword>
<evidence type="ECO:0000313" key="7">
    <source>
        <dbReference type="EMBL" id="GIH16361.1"/>
    </source>
</evidence>
<keyword evidence="5" id="KW-0717">Septation</keyword>
<keyword evidence="3 7" id="KW-0132">Cell division</keyword>
<dbReference type="InterPro" id="IPR006776">
    <property type="entry name" value="SsgB"/>
</dbReference>
<dbReference type="Pfam" id="PF04686">
    <property type="entry name" value="SsgA"/>
    <property type="match status" value="1"/>
</dbReference>